<feature type="signal peptide" evidence="2">
    <location>
        <begin position="1"/>
        <end position="33"/>
    </location>
</feature>
<feature type="region of interest" description="Disordered" evidence="1">
    <location>
        <begin position="34"/>
        <end position="82"/>
    </location>
</feature>
<dbReference type="Proteomes" id="UP000471120">
    <property type="component" value="Unassembled WGS sequence"/>
</dbReference>
<accession>A0A6P2CFQ4</accession>
<feature type="chain" id="PRO_5026817971" evidence="2">
    <location>
        <begin position="34"/>
        <end position="380"/>
    </location>
</feature>
<gene>
    <name evidence="4" type="ORF">DW322_11795</name>
</gene>
<evidence type="ECO:0000259" key="3">
    <source>
        <dbReference type="Pfam" id="PF07995"/>
    </source>
</evidence>
<proteinExistence type="predicted"/>
<dbReference type="Gene3D" id="2.120.10.30">
    <property type="entry name" value="TolB, C-terminal domain"/>
    <property type="match status" value="1"/>
</dbReference>
<protein>
    <submittedName>
        <fullName evidence="4">Oxidoreductase</fullName>
    </submittedName>
</protein>
<dbReference type="InterPro" id="IPR011042">
    <property type="entry name" value="6-blade_b-propeller_TolB-like"/>
</dbReference>
<keyword evidence="2" id="KW-0732">Signal</keyword>
<evidence type="ECO:0000313" key="5">
    <source>
        <dbReference type="Proteomes" id="UP000471120"/>
    </source>
</evidence>
<evidence type="ECO:0000256" key="1">
    <source>
        <dbReference type="SAM" id="MobiDB-lite"/>
    </source>
</evidence>
<evidence type="ECO:0000313" key="4">
    <source>
        <dbReference type="EMBL" id="TXG90780.1"/>
    </source>
</evidence>
<organism evidence="4 5">
    <name type="scientific">Rhodococcus rhodnii</name>
    <dbReference type="NCBI Taxonomy" id="38312"/>
    <lineage>
        <taxon>Bacteria</taxon>
        <taxon>Bacillati</taxon>
        <taxon>Actinomycetota</taxon>
        <taxon>Actinomycetes</taxon>
        <taxon>Mycobacteriales</taxon>
        <taxon>Nocardiaceae</taxon>
        <taxon>Rhodococcus</taxon>
    </lineage>
</organism>
<dbReference type="InterPro" id="IPR012938">
    <property type="entry name" value="Glc/Sorbosone_DH"/>
</dbReference>
<evidence type="ECO:0000256" key="2">
    <source>
        <dbReference type="SAM" id="SignalP"/>
    </source>
</evidence>
<reference evidence="4 5" key="1">
    <citation type="submission" date="2018-07" db="EMBL/GenBank/DDBJ databases">
        <title>Genome sequence of Rhodococcus rhodnii ATCC 35071 from Rhodnius prolixus.</title>
        <authorList>
            <person name="Patel V."/>
            <person name="Vogel K.J."/>
        </authorList>
    </citation>
    <scope>NUCLEOTIDE SEQUENCE [LARGE SCALE GENOMIC DNA]</scope>
    <source>
        <strain evidence="4 5">ATCC 35071</strain>
    </source>
</reference>
<feature type="compositionally biased region" description="Pro residues" evidence="1">
    <location>
        <begin position="56"/>
        <end position="74"/>
    </location>
</feature>
<dbReference type="Pfam" id="PF07995">
    <property type="entry name" value="GSDH"/>
    <property type="match status" value="1"/>
</dbReference>
<dbReference type="PROSITE" id="PS51257">
    <property type="entry name" value="PROKAR_LIPOPROTEIN"/>
    <property type="match status" value="1"/>
</dbReference>
<name>A0A6P2CFQ4_9NOCA</name>
<dbReference type="SUPFAM" id="SSF101898">
    <property type="entry name" value="NHL repeat"/>
    <property type="match status" value="1"/>
</dbReference>
<sequence length="380" mass="38083">MRARPAGPMRPRMLPRIVAVSAAVLVAAGCARFDDSASSPFTPEPADAPIGEVQPESPPAPTTTPEQNTPPGPLGPCEDADPSVVATCLEPTGGLVVLHDGETALVAERTTGRILRVAQGSEPVETARVDVDSGGGLLDIALSPTYEEDRLIYAYVATASDHRVVRIAPGDVPKPVLTGIPRGGEANSGGLAFAGPGELMVATGDAGDPAAAADPSSLAGKVLRVRALTPGTSERPEIVTTGLAAPGGVCTEPGLATWVTDRGALEDRLMRIGSDGAVAGSVWTWPDRPGVAHCAAAGGVVAVSLEHGRALAALGVDGSGAVTTAPGLLAQNRYGALSGAAVSPTGEIWAGTVNKLAADPTPTDDRVVKIPPPSGGGGFD</sequence>
<feature type="region of interest" description="Disordered" evidence="1">
    <location>
        <begin position="360"/>
        <end position="380"/>
    </location>
</feature>
<dbReference type="AlphaFoldDB" id="A0A6P2CFQ4"/>
<dbReference type="EMBL" id="QRCM01000001">
    <property type="protein sequence ID" value="TXG90780.1"/>
    <property type="molecule type" value="Genomic_DNA"/>
</dbReference>
<feature type="domain" description="Glucose/Sorbosone dehydrogenase" evidence="3">
    <location>
        <begin position="94"/>
        <end position="227"/>
    </location>
</feature>
<comment type="caution">
    <text evidence="4">The sequence shown here is derived from an EMBL/GenBank/DDBJ whole genome shotgun (WGS) entry which is preliminary data.</text>
</comment>